<dbReference type="GO" id="GO:0005886">
    <property type="term" value="C:plasma membrane"/>
    <property type="evidence" value="ECO:0007669"/>
    <property type="project" value="UniProtKB-SubCell"/>
</dbReference>
<evidence type="ECO:0000313" key="10">
    <source>
        <dbReference type="Proteomes" id="UP000217528"/>
    </source>
</evidence>
<reference evidence="8 10" key="2">
    <citation type="journal article" date="2017" name="BMC Genomics">
        <title>Genomic analysis of methanogenic archaea reveals a shift towards energy conservation.</title>
        <authorList>
            <person name="Gilmore S.P."/>
            <person name="Henske J.K."/>
            <person name="Sexton J.A."/>
            <person name="Solomon K.V."/>
            <person name="Seppala S."/>
            <person name="Yoo J.I."/>
            <person name="Huyett L.M."/>
            <person name="Pressman A."/>
            <person name="Cogan J.Z."/>
            <person name="Kivenson V."/>
            <person name="Peng X."/>
            <person name="Tan Y."/>
            <person name="Valentine D.L."/>
            <person name="O'Malley M.A."/>
        </authorList>
    </citation>
    <scope>NUCLEOTIDE SEQUENCE [LARGE SCALE GENOMIC DNA]</scope>
    <source>
        <strain evidence="8 10">1R-7</strain>
    </source>
</reference>
<dbReference type="OrthoDB" id="4272at2157"/>
<dbReference type="HAMAP" id="MF_00314">
    <property type="entry name" value="ATP_synth_C_arch"/>
    <property type="match status" value="1"/>
</dbReference>
<name>A0A2A2HCN7_9EURY</name>
<keyword evidence="6" id="KW-1003">Cell membrane</keyword>
<dbReference type="NCBIfam" id="NF002267">
    <property type="entry name" value="PRK01198.1-3"/>
    <property type="match status" value="1"/>
</dbReference>
<evidence type="ECO:0000313" key="8">
    <source>
        <dbReference type="EMBL" id="PAV07003.1"/>
    </source>
</evidence>
<dbReference type="PANTHER" id="PTHR38682:SF1">
    <property type="entry name" value="V-TYPE ATP SYNTHASE SUBUNIT C"/>
    <property type="match status" value="1"/>
</dbReference>
<dbReference type="InterPro" id="IPR035067">
    <property type="entry name" value="V-type_ATPase_csu/dsu"/>
</dbReference>
<comment type="similarity">
    <text evidence="1 6">Belongs to the V-ATPase V0D/AC39 subunit family.</text>
</comment>
<dbReference type="InterPro" id="IPR002843">
    <property type="entry name" value="ATPase_V0-cplx_csu/dsu"/>
</dbReference>
<dbReference type="Gene3D" id="1.20.1690.10">
    <property type="entry name" value="V-type ATP synthase subunit C domain"/>
    <property type="match status" value="2"/>
</dbReference>
<proteinExistence type="inferred from homology"/>
<dbReference type="Gene3D" id="1.10.132.50">
    <property type="entry name" value="ATP synthase (C/AC39) subunit, domain 3"/>
    <property type="match status" value="1"/>
</dbReference>
<keyword evidence="10" id="KW-1185">Reference proteome</keyword>
<evidence type="ECO:0000256" key="7">
    <source>
        <dbReference type="SAM" id="Phobius"/>
    </source>
</evidence>
<dbReference type="InterPro" id="IPR044911">
    <property type="entry name" value="V-type_ATPase_csu/dsu_dom_3"/>
</dbReference>
<evidence type="ECO:0000256" key="1">
    <source>
        <dbReference type="ARBA" id="ARBA00006709"/>
    </source>
</evidence>
<dbReference type="Pfam" id="PF01992">
    <property type="entry name" value="vATP-synt_AC39"/>
    <property type="match status" value="1"/>
</dbReference>
<dbReference type="EMBL" id="LMVN01000023">
    <property type="protein sequence ID" value="PAV07003.1"/>
    <property type="molecule type" value="Genomic_DNA"/>
</dbReference>
<keyword evidence="3 6" id="KW-0375">Hydrogen ion transport</keyword>
<dbReference type="GO" id="GO:0033179">
    <property type="term" value="C:proton-transporting V-type ATPase, V0 domain"/>
    <property type="evidence" value="ECO:0007669"/>
    <property type="project" value="InterPro"/>
</dbReference>
<organism evidence="8 10">
    <name type="scientific">Methanosphaera cuniculi</name>
    <dbReference type="NCBI Taxonomy" id="1077256"/>
    <lineage>
        <taxon>Archaea</taxon>
        <taxon>Methanobacteriati</taxon>
        <taxon>Methanobacteriota</taxon>
        <taxon>Methanomada group</taxon>
        <taxon>Methanobacteria</taxon>
        <taxon>Methanobacteriales</taxon>
        <taxon>Methanobacteriaceae</taxon>
        <taxon>Methanosphaera</taxon>
    </lineage>
</organism>
<gene>
    <name evidence="6 9" type="primary">atpC</name>
    <name evidence="8" type="ORF">ASJ82_01870</name>
    <name evidence="9" type="ORF">MSCUN_05380</name>
</gene>
<dbReference type="NCBIfam" id="TIGR02923">
    <property type="entry name" value="AhaC"/>
    <property type="match status" value="1"/>
</dbReference>
<evidence type="ECO:0000313" key="11">
    <source>
        <dbReference type="Proteomes" id="UP000246004"/>
    </source>
</evidence>
<protein>
    <recommendedName>
        <fullName evidence="6">A-type ATP synthase subunit C</fullName>
    </recommendedName>
</protein>
<sequence>MEETITGIITSFGFSSIESFLALLVIVLAIIGAIIVVITFRPLMEYYPYTYPNSRVRAKIGKIFKEKQLTELTETDNLQEFKNYLRGYKDFAGLVDKYPIEQALDVNLAETYDLLDKIAPNDLKPTFDVMLHQWDIKNIKSILIAKEAKLNEEETRELLVPYGSLKDDLSKLIEADSVQDLIVALEGTPYAKVLEDALPDFNENKTLLTLESALDNYYYHRLLEKSANQSDENTRMLHSYVGTQVDIAAIKIILRAKADGLSYDQIKPYVIKRGYELRAWKLKEFMESEDMTSLLSSIESSEYGKVIIDAIPKYNQEGSITVFDEALDAYERKMADNMFKKRPFGVGPIIGFLYKKETEIKNLKIIARSKKGLAIPSSEIKEMLL</sequence>
<evidence type="ECO:0000313" key="9">
    <source>
        <dbReference type="EMBL" id="PWL08559.1"/>
    </source>
</evidence>
<dbReference type="GO" id="GO:0046933">
    <property type="term" value="F:proton-transporting ATP synthase activity, rotational mechanism"/>
    <property type="evidence" value="ECO:0007669"/>
    <property type="project" value="UniProtKB-UniRule"/>
</dbReference>
<dbReference type="GO" id="GO:0046961">
    <property type="term" value="F:proton-transporting ATPase activity, rotational mechanism"/>
    <property type="evidence" value="ECO:0007669"/>
    <property type="project" value="InterPro"/>
</dbReference>
<keyword evidence="5 6" id="KW-0066">ATP synthesis</keyword>
<keyword evidence="6 7" id="KW-0472">Membrane</keyword>
<dbReference type="InterPro" id="IPR050873">
    <property type="entry name" value="V-ATPase_V0D/AC39_subunit"/>
</dbReference>
<evidence type="ECO:0000256" key="5">
    <source>
        <dbReference type="ARBA" id="ARBA00023310"/>
    </source>
</evidence>
<comment type="function">
    <text evidence="6">Component of the A-type ATP synthase that produces ATP from ADP in the presence of a proton gradient across the membrane.</text>
</comment>
<keyword evidence="7" id="KW-0812">Transmembrane</keyword>
<dbReference type="RefSeq" id="WP_095608925.1">
    <property type="nucleotide sequence ID" value="NZ_CAUHCB010000015.1"/>
</dbReference>
<keyword evidence="7" id="KW-1133">Transmembrane helix</keyword>
<comment type="subcellular location">
    <subcellularLocation>
        <location evidence="6">Cell membrane</location>
        <topology evidence="6">Peripheral membrane protein</topology>
    </subcellularLocation>
</comment>
<feature type="transmembrane region" description="Helical" evidence="7">
    <location>
        <begin position="20"/>
        <end position="40"/>
    </location>
</feature>
<evidence type="ECO:0000256" key="2">
    <source>
        <dbReference type="ARBA" id="ARBA00022448"/>
    </source>
</evidence>
<keyword evidence="4 6" id="KW-0406">Ion transport</keyword>
<evidence type="ECO:0000256" key="6">
    <source>
        <dbReference type="HAMAP-Rule" id="MF_00314"/>
    </source>
</evidence>
<evidence type="ECO:0000256" key="4">
    <source>
        <dbReference type="ARBA" id="ARBA00023065"/>
    </source>
</evidence>
<dbReference type="InterPro" id="IPR014272">
    <property type="entry name" value="ATPase_V0-cplx_csu"/>
</dbReference>
<evidence type="ECO:0000256" key="3">
    <source>
        <dbReference type="ARBA" id="ARBA00022781"/>
    </source>
</evidence>
<dbReference type="GO" id="GO:0042777">
    <property type="term" value="P:proton motive force-driven plasma membrane ATP synthesis"/>
    <property type="evidence" value="ECO:0007669"/>
    <property type="project" value="UniProtKB-UniRule"/>
</dbReference>
<dbReference type="GO" id="GO:0005524">
    <property type="term" value="F:ATP binding"/>
    <property type="evidence" value="ECO:0007669"/>
    <property type="project" value="UniProtKB-UniRule"/>
</dbReference>
<reference evidence="9 11" key="1">
    <citation type="submission" date="2016-04" db="EMBL/GenBank/DDBJ databases">
        <title>Genome sequence of Methanosphaera cuniculi DSM 4103.</title>
        <authorList>
            <person name="Poehlein A."/>
            <person name="Seedorf H."/>
            <person name="Daniel R."/>
        </authorList>
    </citation>
    <scope>NUCLEOTIDE SEQUENCE [LARGE SCALE GENOMIC DNA]</scope>
    <source>
        <strain evidence="9 11">DSM 4103</strain>
    </source>
</reference>
<dbReference type="AlphaFoldDB" id="A0A2A2HCN7"/>
<dbReference type="Proteomes" id="UP000217528">
    <property type="component" value="Unassembled WGS sequence"/>
</dbReference>
<dbReference type="EMBL" id="LWMS01000012">
    <property type="protein sequence ID" value="PWL08559.1"/>
    <property type="molecule type" value="Genomic_DNA"/>
</dbReference>
<comment type="caution">
    <text evidence="8">The sequence shown here is derived from an EMBL/GenBank/DDBJ whole genome shotgun (WGS) entry which is preliminary data.</text>
</comment>
<dbReference type="PANTHER" id="PTHR38682">
    <property type="entry name" value="V-TYPE ATP SYNTHASE SUBUNIT C"/>
    <property type="match status" value="1"/>
</dbReference>
<accession>A0A2A2HCN7</accession>
<dbReference type="Proteomes" id="UP000246004">
    <property type="component" value="Unassembled WGS sequence"/>
</dbReference>
<dbReference type="InterPro" id="IPR036079">
    <property type="entry name" value="ATPase_csu/dsu_sf"/>
</dbReference>
<dbReference type="SUPFAM" id="SSF103486">
    <property type="entry name" value="V-type ATP synthase subunit C"/>
    <property type="match status" value="1"/>
</dbReference>
<comment type="subunit">
    <text evidence="6">Has multiple subunits with at least A(3), B(3), C, D, E, F, H, I and proteolipid K(x).</text>
</comment>
<keyword evidence="2 6" id="KW-0813">Transport</keyword>